<evidence type="ECO:0000313" key="3">
    <source>
        <dbReference type="EMBL" id="AUM13174.1"/>
    </source>
</evidence>
<sequence>MNCATKFEEMLRSGAVGTEQALAYFDELEPVNVAFMLGSWRGKGFPTGHKMDGLLENYNWYGKTFESSEDVHPLVFKRTNGSTVRLNPIWFPMSAARRTRLATSGLSRFTFNIATYFLKTGKSRARLRMTEYRGKVSATMVYDQKPINDVFRKVDENRVLGVMDLKAKGYKPFFFVLERATT</sequence>
<evidence type="ECO:0000259" key="1">
    <source>
        <dbReference type="Pfam" id="PF14231"/>
    </source>
</evidence>
<dbReference type="EMBL" id="CP022684">
    <property type="protein sequence ID" value="AUM13174.1"/>
    <property type="molecule type" value="Genomic_DNA"/>
</dbReference>
<evidence type="ECO:0008006" key="5">
    <source>
        <dbReference type="Google" id="ProtNLM"/>
    </source>
</evidence>
<dbReference type="Gene3D" id="2.40.128.580">
    <property type="entry name" value="GXWXG domain"/>
    <property type="match status" value="1"/>
</dbReference>
<dbReference type="OrthoDB" id="8905397at2"/>
<dbReference type="RefSeq" id="WP_101894552.1">
    <property type="nucleotide sequence ID" value="NZ_CP022684.1"/>
</dbReference>
<gene>
    <name evidence="3" type="ORF">Kalk_12375</name>
</gene>
<proteinExistence type="predicted"/>
<dbReference type="AlphaFoldDB" id="A0A2K9LQS8"/>
<keyword evidence="4" id="KW-1185">Reference proteome</keyword>
<accession>A0A2K9LQS8</accession>
<dbReference type="InterPro" id="IPR025568">
    <property type="entry name" value="DUF4334"/>
</dbReference>
<evidence type="ECO:0000313" key="4">
    <source>
        <dbReference type="Proteomes" id="UP000235116"/>
    </source>
</evidence>
<dbReference type="InterPro" id="IPR025951">
    <property type="entry name" value="GXWXG_dom"/>
</dbReference>
<dbReference type="Pfam" id="PF14232">
    <property type="entry name" value="DUF4334"/>
    <property type="match status" value="1"/>
</dbReference>
<name>A0A2K9LQS8_9GAMM</name>
<dbReference type="Pfam" id="PF14231">
    <property type="entry name" value="GXWXG"/>
    <property type="match status" value="1"/>
</dbReference>
<feature type="domain" description="DUF4334" evidence="2">
    <location>
        <begin position="124"/>
        <end position="179"/>
    </location>
</feature>
<dbReference type="KEGG" id="kak:Kalk_12375"/>
<feature type="domain" description="GXWXG" evidence="1">
    <location>
        <begin position="24"/>
        <end position="81"/>
    </location>
</feature>
<protein>
    <recommendedName>
        <fullName evidence="5">DUF4334 domain-containing protein</fullName>
    </recommendedName>
</protein>
<evidence type="ECO:0000259" key="2">
    <source>
        <dbReference type="Pfam" id="PF14232"/>
    </source>
</evidence>
<reference evidence="4" key="1">
    <citation type="submission" date="2017-08" db="EMBL/GenBank/DDBJ databases">
        <title>Direct submision.</title>
        <authorList>
            <person name="Kim S.-J."/>
            <person name="Rhee S.-K."/>
        </authorList>
    </citation>
    <scope>NUCLEOTIDE SEQUENCE [LARGE SCALE GENOMIC DNA]</scope>
    <source>
        <strain evidence="4">GI5</strain>
    </source>
</reference>
<organism evidence="3 4">
    <name type="scientific">Ketobacter alkanivorans</name>
    <dbReference type="NCBI Taxonomy" id="1917421"/>
    <lineage>
        <taxon>Bacteria</taxon>
        <taxon>Pseudomonadati</taxon>
        <taxon>Pseudomonadota</taxon>
        <taxon>Gammaproteobacteria</taxon>
        <taxon>Pseudomonadales</taxon>
        <taxon>Ketobacteraceae</taxon>
        <taxon>Ketobacter</taxon>
    </lineage>
</organism>
<dbReference type="Proteomes" id="UP000235116">
    <property type="component" value="Chromosome"/>
</dbReference>